<evidence type="ECO:0000259" key="1">
    <source>
        <dbReference type="Pfam" id="PF00561"/>
    </source>
</evidence>
<reference evidence="2" key="2">
    <citation type="submission" date="2021-04" db="EMBL/GenBank/DDBJ databases">
        <title>Draft genome assembly of strain Phenylobacterium sp. 20VBR1 using MiniION and Illumina platforms.</title>
        <authorList>
            <person name="Thomas F.A."/>
            <person name="Krishnan K.P."/>
            <person name="Sinha R.K."/>
        </authorList>
    </citation>
    <scope>NUCLEOTIDE SEQUENCE</scope>
    <source>
        <strain evidence="2">20VBR1</strain>
    </source>
</reference>
<dbReference type="Gene3D" id="3.40.50.1820">
    <property type="entry name" value="alpha/beta hydrolase"/>
    <property type="match status" value="1"/>
</dbReference>
<sequence>MAKAGFHPTRGQLVDIGGRRLRMVRAGPQAAEPLILLECGAFGCAADWAVVQQRLADKGLRSLAYDRAGLGYSDPGPKPRDGRAIAADLEALLRHLGEEGPLIVVGHSMAGLMLRIFVGRNRERVSGVVLVDAVTPETINAPAAARAINGFRRAMKLVNRWAGIGFMKPFALVVGDKIGLEGEASTEKRRIYGLASHARWSAEEVLHWSATSAQGREIGHYHPDLPVAVVNAGGTRLPQRLKTIQNAPAHASTRGYLANIVGANHSTLLGKRFADPIIVGIEHVMAEG</sequence>
<reference evidence="3" key="1">
    <citation type="submission" date="2021-01" db="EMBL/GenBank/DDBJ databases">
        <title>Genome sequence of Phenylobacterium sp. 20VBR1 isolated from a valley glaceir, Ny-Alesund, Svalbard.</title>
        <authorList>
            <person name="Thomas F.A."/>
            <person name="Krishnan K.P."/>
            <person name="Sinha R.K."/>
        </authorList>
    </citation>
    <scope>NUCLEOTIDE SEQUENCE</scope>
    <source>
        <strain evidence="3">20VBR1</strain>
    </source>
</reference>
<dbReference type="SUPFAM" id="SSF53474">
    <property type="entry name" value="alpha/beta-Hydrolases"/>
    <property type="match status" value="1"/>
</dbReference>
<dbReference type="PANTHER" id="PTHR43194:SF2">
    <property type="entry name" value="PEROXISOMAL MEMBRANE PROTEIN LPX1"/>
    <property type="match status" value="1"/>
</dbReference>
<dbReference type="Pfam" id="PF00561">
    <property type="entry name" value="Abhydrolase_1"/>
    <property type="match status" value="1"/>
</dbReference>
<organism evidence="2 4">
    <name type="scientific">Phenylobacterium glaciei</name>
    <dbReference type="NCBI Taxonomy" id="2803784"/>
    <lineage>
        <taxon>Bacteria</taxon>
        <taxon>Pseudomonadati</taxon>
        <taxon>Pseudomonadota</taxon>
        <taxon>Alphaproteobacteria</taxon>
        <taxon>Caulobacterales</taxon>
        <taxon>Caulobacteraceae</taxon>
        <taxon>Phenylobacterium</taxon>
    </lineage>
</organism>
<keyword evidence="4" id="KW-1185">Reference proteome</keyword>
<evidence type="ECO:0000313" key="2">
    <source>
        <dbReference type="EMBL" id="MBR7618449.1"/>
    </source>
</evidence>
<dbReference type="InterPro" id="IPR029058">
    <property type="entry name" value="AB_hydrolase_fold"/>
</dbReference>
<dbReference type="Proteomes" id="UP000622580">
    <property type="component" value="Unassembled WGS sequence"/>
</dbReference>
<dbReference type="EMBL" id="CP068570">
    <property type="protein sequence ID" value="QQZ50864.1"/>
    <property type="molecule type" value="Genomic_DNA"/>
</dbReference>
<dbReference type="RefSeq" id="WP_215338327.1">
    <property type="nucleotide sequence ID" value="NZ_JAGSGD010000001.1"/>
</dbReference>
<name>A0A941CYY5_9CAUL</name>
<proteinExistence type="predicted"/>
<accession>A0A941CYY5</accession>
<feature type="domain" description="AB hydrolase-1" evidence="1">
    <location>
        <begin position="33"/>
        <end position="139"/>
    </location>
</feature>
<dbReference type="PANTHER" id="PTHR43194">
    <property type="entry name" value="HYDROLASE ALPHA/BETA FOLD FAMILY"/>
    <property type="match status" value="1"/>
</dbReference>
<dbReference type="GO" id="GO:0016787">
    <property type="term" value="F:hydrolase activity"/>
    <property type="evidence" value="ECO:0007669"/>
    <property type="project" value="UniProtKB-KW"/>
</dbReference>
<gene>
    <name evidence="2" type="ORF">JKL49_03525</name>
    <name evidence="3" type="ORF">JKL49_06160</name>
</gene>
<evidence type="ECO:0000313" key="4">
    <source>
        <dbReference type="Proteomes" id="UP000622580"/>
    </source>
</evidence>
<keyword evidence="2" id="KW-0378">Hydrolase</keyword>
<evidence type="ECO:0000313" key="3">
    <source>
        <dbReference type="EMBL" id="QQZ50864.1"/>
    </source>
</evidence>
<dbReference type="InterPro" id="IPR000073">
    <property type="entry name" value="AB_hydrolase_1"/>
</dbReference>
<dbReference type="EMBL" id="JAGSGD010000001">
    <property type="protein sequence ID" value="MBR7618449.1"/>
    <property type="molecule type" value="Genomic_DNA"/>
</dbReference>
<protein>
    <submittedName>
        <fullName evidence="2">Alpha/beta fold hydrolase</fullName>
    </submittedName>
</protein>
<dbReference type="InterPro" id="IPR050228">
    <property type="entry name" value="Carboxylesterase_BioH"/>
</dbReference>
<dbReference type="AlphaFoldDB" id="A0A941CYY5"/>